<dbReference type="PANTHER" id="PTHR10625">
    <property type="entry name" value="HISTONE DEACETYLASE HDAC1-RELATED"/>
    <property type="match status" value="1"/>
</dbReference>
<reference evidence="3 4" key="1">
    <citation type="submission" date="2015-03" db="EMBL/GenBank/DDBJ databases">
        <title>Genome assembly of Sandaracinus amylolyticus DSM 53668.</title>
        <authorList>
            <person name="Sharma G."/>
            <person name="Subramanian S."/>
        </authorList>
    </citation>
    <scope>NUCLEOTIDE SEQUENCE [LARGE SCALE GENOMIC DNA]</scope>
    <source>
        <strain evidence="3 4">DSM 53668</strain>
    </source>
</reference>
<dbReference type="InterPro" id="IPR037138">
    <property type="entry name" value="His_deacetylse_dom_sf"/>
</dbReference>
<organism evidence="3 4">
    <name type="scientific">Sandaracinus amylolyticus</name>
    <dbReference type="NCBI Taxonomy" id="927083"/>
    <lineage>
        <taxon>Bacteria</taxon>
        <taxon>Pseudomonadati</taxon>
        <taxon>Myxococcota</taxon>
        <taxon>Polyangia</taxon>
        <taxon>Polyangiales</taxon>
        <taxon>Sandaracinaceae</taxon>
        <taxon>Sandaracinus</taxon>
    </lineage>
</organism>
<dbReference type="GO" id="GO:0040029">
    <property type="term" value="P:epigenetic regulation of gene expression"/>
    <property type="evidence" value="ECO:0007669"/>
    <property type="project" value="TreeGrafter"/>
</dbReference>
<name>A0A0F6W4B6_9BACT</name>
<dbReference type="GO" id="GO:0004407">
    <property type="term" value="F:histone deacetylase activity"/>
    <property type="evidence" value="ECO:0007669"/>
    <property type="project" value="TreeGrafter"/>
</dbReference>
<sequence length="359" mass="37905">MSDDVRARQCSRMIASKTIAIVDDESFDAHRAPRKHVECPERLDAARSGVARALGSAPRTTIAAREVREDEILRVHSREHLRALEGALRGSFGSIDADTYVAPGSRTAAWRAAGGAAELARALVEDRARRGFALLRPPGHHAERDRAMGFCLLNNVAIAAAAALDAGAQRVAIVDWDVHHGNGTQDAFESDPRVMFVSLHQWPLYPGTGAPGEIGRGAGVGTTANLAMPPGSGPEEYGQAFRRVVLPLVSGFAPDLVLVSAGYDAHASDPLASMRLDAASYGAMATALVDVAEQLGHGRVGFVLEGGYDLDALESSVEATVRAALGARVALPEGRTSGTSQAALDHTIRALAPHRPELR</sequence>
<evidence type="ECO:0000259" key="2">
    <source>
        <dbReference type="Pfam" id="PF00850"/>
    </source>
</evidence>
<comment type="similarity">
    <text evidence="1">Belongs to the histone deacetylase family.</text>
</comment>
<keyword evidence="4" id="KW-1185">Reference proteome</keyword>
<dbReference type="InterPro" id="IPR023696">
    <property type="entry name" value="Ureohydrolase_dom_sf"/>
</dbReference>
<proteinExistence type="inferred from homology"/>
<dbReference type="SUPFAM" id="SSF52768">
    <property type="entry name" value="Arginase/deacetylase"/>
    <property type="match status" value="1"/>
</dbReference>
<dbReference type="Gene3D" id="3.40.800.20">
    <property type="entry name" value="Histone deacetylase domain"/>
    <property type="match status" value="1"/>
</dbReference>
<dbReference type="InterPro" id="IPR023801">
    <property type="entry name" value="His_deacetylse_dom"/>
</dbReference>
<dbReference type="GO" id="GO:0005737">
    <property type="term" value="C:cytoplasm"/>
    <property type="evidence" value="ECO:0007669"/>
    <property type="project" value="TreeGrafter"/>
</dbReference>
<dbReference type="KEGG" id="samy:DB32_004222"/>
<dbReference type="PANTHER" id="PTHR10625:SF11">
    <property type="entry name" value="HISTONE DEACETYLASE 14, CHLOROPLASTIC"/>
    <property type="match status" value="1"/>
</dbReference>
<evidence type="ECO:0000256" key="1">
    <source>
        <dbReference type="ARBA" id="ARBA00005947"/>
    </source>
</evidence>
<dbReference type="EMBL" id="CP011125">
    <property type="protein sequence ID" value="AKF07073.1"/>
    <property type="molecule type" value="Genomic_DNA"/>
</dbReference>
<gene>
    <name evidence="3" type="ORF">DB32_004222</name>
</gene>
<dbReference type="Proteomes" id="UP000034883">
    <property type="component" value="Chromosome"/>
</dbReference>
<dbReference type="PRINTS" id="PR01270">
    <property type="entry name" value="HDASUPER"/>
</dbReference>
<protein>
    <submittedName>
        <fullName evidence="3">Acetylspermidine deacetylase</fullName>
    </submittedName>
</protein>
<accession>A0A0F6W4B6</accession>
<feature type="domain" description="Histone deacetylase" evidence="2">
    <location>
        <begin position="36"/>
        <end position="323"/>
    </location>
</feature>
<dbReference type="Pfam" id="PF00850">
    <property type="entry name" value="Hist_deacetyl"/>
    <property type="match status" value="1"/>
</dbReference>
<dbReference type="InterPro" id="IPR000286">
    <property type="entry name" value="HDACs"/>
</dbReference>
<evidence type="ECO:0000313" key="3">
    <source>
        <dbReference type="EMBL" id="AKF07073.1"/>
    </source>
</evidence>
<evidence type="ECO:0000313" key="4">
    <source>
        <dbReference type="Proteomes" id="UP000034883"/>
    </source>
</evidence>
<dbReference type="CDD" id="cd09992">
    <property type="entry name" value="HDAC_classII"/>
    <property type="match status" value="1"/>
</dbReference>
<dbReference type="AlphaFoldDB" id="A0A0F6W4B6"/>
<dbReference type="STRING" id="927083.DB32_004222"/>